<dbReference type="InterPro" id="IPR036388">
    <property type="entry name" value="WH-like_DNA-bd_sf"/>
</dbReference>
<dbReference type="SMART" id="SM00347">
    <property type="entry name" value="HTH_MARR"/>
    <property type="match status" value="1"/>
</dbReference>
<comment type="caution">
    <text evidence="1">The sequence shown here is derived from an EMBL/GenBank/DDBJ whole genome shotgun (WGS) entry which is preliminary data.</text>
</comment>
<dbReference type="OrthoDB" id="3237509at2"/>
<dbReference type="Proteomes" id="UP000215896">
    <property type="component" value="Unassembled WGS sequence"/>
</dbReference>
<proteinExistence type="predicted"/>
<dbReference type="GO" id="GO:0006950">
    <property type="term" value="P:response to stress"/>
    <property type="evidence" value="ECO:0007669"/>
    <property type="project" value="TreeGrafter"/>
</dbReference>
<evidence type="ECO:0000313" key="2">
    <source>
        <dbReference type="Proteomes" id="UP000215896"/>
    </source>
</evidence>
<name>A0A255GQ31_9ACTN</name>
<dbReference type="Gene3D" id="1.10.10.10">
    <property type="entry name" value="Winged helix-like DNA-binding domain superfamily/Winged helix DNA-binding domain"/>
    <property type="match status" value="1"/>
</dbReference>
<organism evidence="1 2">
    <name type="scientific">Enemella evansiae</name>
    <dbReference type="NCBI Taxonomy" id="2016499"/>
    <lineage>
        <taxon>Bacteria</taxon>
        <taxon>Bacillati</taxon>
        <taxon>Actinomycetota</taxon>
        <taxon>Actinomycetes</taxon>
        <taxon>Propionibacteriales</taxon>
        <taxon>Propionibacteriaceae</taxon>
        <taxon>Enemella</taxon>
    </lineage>
</organism>
<dbReference type="PANTHER" id="PTHR33164:SF104">
    <property type="entry name" value="TRANSCRIPTIONAL REGULATORY PROTEIN"/>
    <property type="match status" value="1"/>
</dbReference>
<keyword evidence="2" id="KW-1185">Reference proteome</keyword>
<gene>
    <name evidence="1" type="ORF">CGZ94_00970</name>
</gene>
<dbReference type="GO" id="GO:0003700">
    <property type="term" value="F:DNA-binding transcription factor activity"/>
    <property type="evidence" value="ECO:0007669"/>
    <property type="project" value="InterPro"/>
</dbReference>
<dbReference type="RefSeq" id="WP_094404346.1">
    <property type="nucleotide sequence ID" value="NZ_NMVO01000001.1"/>
</dbReference>
<dbReference type="PRINTS" id="PR00598">
    <property type="entry name" value="HTHMARR"/>
</dbReference>
<accession>A0A4R6LQD6</accession>
<sequence>MAYDPDDQVDAIALAWLRERPGTSVESIGIVTRIWHAAKLFGDDRTRLLRSNDADAATLDLLSTLRRSGDPYTLTTRELAVAGMVTAGAISQRVDRAEKQGLVRRTPRAGSRAVDVTLAEAGHETVERLVDAVLGRELELLESLDSEEREALARLLSKLLAGLQDELGTQRIGQVGD</sequence>
<dbReference type="SUPFAM" id="SSF46785">
    <property type="entry name" value="Winged helix' DNA-binding domain"/>
    <property type="match status" value="1"/>
</dbReference>
<dbReference type="InterPro" id="IPR036390">
    <property type="entry name" value="WH_DNA-bd_sf"/>
</dbReference>
<reference evidence="1 2" key="1">
    <citation type="submission" date="2017-07" db="EMBL/GenBank/DDBJ databases">
        <title>Draft whole genome sequences of clinical Proprionibacteriaceae strains.</title>
        <authorList>
            <person name="Bernier A.-M."/>
            <person name="Bernard K."/>
            <person name="Domingo M.-C."/>
        </authorList>
    </citation>
    <scope>NUCLEOTIDE SEQUENCE [LARGE SCALE GENOMIC DNA]</scope>
    <source>
        <strain evidence="1 2">NML 030167</strain>
    </source>
</reference>
<accession>A0A255GQ31</accession>
<dbReference type="PROSITE" id="PS50995">
    <property type="entry name" value="HTH_MARR_2"/>
    <property type="match status" value="1"/>
</dbReference>
<protein>
    <submittedName>
        <fullName evidence="1">MarR family transcriptional regulator</fullName>
    </submittedName>
</protein>
<dbReference type="PANTHER" id="PTHR33164">
    <property type="entry name" value="TRANSCRIPTIONAL REGULATOR, MARR FAMILY"/>
    <property type="match status" value="1"/>
</dbReference>
<dbReference type="AlphaFoldDB" id="A0A255GQ31"/>
<dbReference type="InterPro" id="IPR000835">
    <property type="entry name" value="HTH_MarR-typ"/>
</dbReference>
<dbReference type="EMBL" id="NMVO01000001">
    <property type="protein sequence ID" value="OYO17512.1"/>
    <property type="molecule type" value="Genomic_DNA"/>
</dbReference>
<evidence type="ECO:0000313" key="1">
    <source>
        <dbReference type="EMBL" id="OYO17512.1"/>
    </source>
</evidence>
<dbReference type="Pfam" id="PF12802">
    <property type="entry name" value="MarR_2"/>
    <property type="match status" value="1"/>
</dbReference>
<dbReference type="InterPro" id="IPR039422">
    <property type="entry name" value="MarR/SlyA-like"/>
</dbReference>